<dbReference type="InParanoid" id="A0A1Y2DNM1"/>
<keyword evidence="1" id="KW-0053">Apoptosis</keyword>
<evidence type="ECO:0000256" key="3">
    <source>
        <dbReference type="ARBA" id="ARBA00023145"/>
    </source>
</evidence>
<dbReference type="SUPFAM" id="SSF52129">
    <property type="entry name" value="Caspase-like"/>
    <property type="match status" value="1"/>
</dbReference>
<evidence type="ECO:0000256" key="2">
    <source>
        <dbReference type="ARBA" id="ARBA00022807"/>
    </source>
</evidence>
<feature type="domain" description="Peptidase C14 caspase" evidence="4">
    <location>
        <begin position="20"/>
        <end position="114"/>
    </location>
</feature>
<keyword evidence="6" id="KW-1185">Reference proteome</keyword>
<dbReference type="GO" id="GO:0006915">
    <property type="term" value="P:apoptotic process"/>
    <property type="evidence" value="ECO:0007669"/>
    <property type="project" value="UniProtKB-KW"/>
</dbReference>
<dbReference type="Pfam" id="PF00656">
    <property type="entry name" value="Peptidase_C14"/>
    <property type="match status" value="1"/>
</dbReference>
<accession>A0A1Y2DNM1</accession>
<organism evidence="5 6">
    <name type="scientific">Pseudomassariella vexata</name>
    <dbReference type="NCBI Taxonomy" id="1141098"/>
    <lineage>
        <taxon>Eukaryota</taxon>
        <taxon>Fungi</taxon>
        <taxon>Dikarya</taxon>
        <taxon>Ascomycota</taxon>
        <taxon>Pezizomycotina</taxon>
        <taxon>Sordariomycetes</taxon>
        <taxon>Xylariomycetidae</taxon>
        <taxon>Amphisphaeriales</taxon>
        <taxon>Pseudomassariaceae</taxon>
        <taxon>Pseudomassariella</taxon>
    </lineage>
</organism>
<keyword evidence="2" id="KW-0378">Hydrolase</keyword>
<evidence type="ECO:0000313" key="5">
    <source>
        <dbReference type="EMBL" id="ORY60764.1"/>
    </source>
</evidence>
<gene>
    <name evidence="5" type="ORF">BCR38DRAFT_411882</name>
</gene>
<name>A0A1Y2DNM1_9PEZI</name>
<dbReference type="InterPro" id="IPR011600">
    <property type="entry name" value="Pept_C14_caspase"/>
</dbReference>
<evidence type="ECO:0000256" key="1">
    <source>
        <dbReference type="ARBA" id="ARBA00022703"/>
    </source>
</evidence>
<dbReference type="AlphaFoldDB" id="A0A1Y2DNM1"/>
<dbReference type="EMBL" id="MCFJ01000011">
    <property type="protein sequence ID" value="ORY60764.1"/>
    <property type="molecule type" value="Genomic_DNA"/>
</dbReference>
<dbReference type="OrthoDB" id="3223806at2759"/>
<keyword evidence="2" id="KW-0788">Thiol protease</keyword>
<dbReference type="Gene3D" id="3.40.50.12660">
    <property type="match status" value="1"/>
</dbReference>
<keyword evidence="3" id="KW-0865">Zymogen</keyword>
<dbReference type="RefSeq" id="XP_040712991.1">
    <property type="nucleotide sequence ID" value="XM_040858619.1"/>
</dbReference>
<keyword evidence="2" id="KW-0645">Protease</keyword>
<protein>
    <recommendedName>
        <fullName evidence="4">Peptidase C14 caspase domain-containing protein</fullName>
    </recommendedName>
</protein>
<sequence>MLDISMNFTPFIMNAQTPPRRFALLVGVDLYQNNGSRKSIKHNGVSLKSFRGYVNDVRLFEEFLRHHFQLHENRRPTFENIKREFLDITSRNRPGHMFFSHFSGHGALLPGVGVSPAGRDEDPSLMTMDYCC</sequence>
<dbReference type="GeneID" id="63774831"/>
<dbReference type="Proteomes" id="UP000193689">
    <property type="component" value="Unassembled WGS sequence"/>
</dbReference>
<dbReference type="GO" id="GO:0004197">
    <property type="term" value="F:cysteine-type endopeptidase activity"/>
    <property type="evidence" value="ECO:0007669"/>
    <property type="project" value="InterPro"/>
</dbReference>
<evidence type="ECO:0000313" key="6">
    <source>
        <dbReference type="Proteomes" id="UP000193689"/>
    </source>
</evidence>
<dbReference type="GO" id="GO:0006508">
    <property type="term" value="P:proteolysis"/>
    <property type="evidence" value="ECO:0007669"/>
    <property type="project" value="InterPro"/>
</dbReference>
<proteinExistence type="predicted"/>
<dbReference type="InterPro" id="IPR029030">
    <property type="entry name" value="Caspase-like_dom_sf"/>
</dbReference>
<comment type="caution">
    <text evidence="5">The sequence shown here is derived from an EMBL/GenBank/DDBJ whole genome shotgun (WGS) entry which is preliminary data.</text>
</comment>
<reference evidence="5 6" key="1">
    <citation type="submission" date="2016-07" db="EMBL/GenBank/DDBJ databases">
        <title>Pervasive Adenine N6-methylation of Active Genes in Fungi.</title>
        <authorList>
            <consortium name="DOE Joint Genome Institute"/>
            <person name="Mondo S.J."/>
            <person name="Dannebaum R.O."/>
            <person name="Kuo R.C."/>
            <person name="Labutti K."/>
            <person name="Haridas S."/>
            <person name="Kuo A."/>
            <person name="Salamov A."/>
            <person name="Ahrendt S.R."/>
            <person name="Lipzen A."/>
            <person name="Sullivan W."/>
            <person name="Andreopoulos W.B."/>
            <person name="Clum A."/>
            <person name="Lindquist E."/>
            <person name="Daum C."/>
            <person name="Ramamoorthy G.K."/>
            <person name="Gryganskyi A."/>
            <person name="Culley D."/>
            <person name="Magnuson J.K."/>
            <person name="James T.Y."/>
            <person name="O'Malley M.A."/>
            <person name="Stajich J.E."/>
            <person name="Spatafora J.W."/>
            <person name="Visel A."/>
            <person name="Grigoriev I.V."/>
        </authorList>
    </citation>
    <scope>NUCLEOTIDE SEQUENCE [LARGE SCALE GENOMIC DNA]</scope>
    <source>
        <strain evidence="5 6">CBS 129021</strain>
    </source>
</reference>
<evidence type="ECO:0000259" key="4">
    <source>
        <dbReference type="Pfam" id="PF00656"/>
    </source>
</evidence>